<dbReference type="EMBL" id="GGYP01007008">
    <property type="protein sequence ID" value="MDE51779.1"/>
    <property type="molecule type" value="Transcribed_RNA"/>
</dbReference>
<dbReference type="AlphaFoldDB" id="A0A6G1SN25"/>
<dbReference type="PANTHER" id="PTHR21261">
    <property type="entry name" value="BEAT PROTEIN"/>
    <property type="match status" value="1"/>
</dbReference>
<dbReference type="PROSITE" id="PS50835">
    <property type="entry name" value="IG_LIKE"/>
    <property type="match status" value="1"/>
</dbReference>
<name>A0A6G1SN25_9ACAR</name>
<feature type="transmembrane region" description="Helical" evidence="2">
    <location>
        <begin position="870"/>
        <end position="890"/>
    </location>
</feature>
<keyword evidence="2" id="KW-0472">Membrane</keyword>
<dbReference type="InterPro" id="IPR013162">
    <property type="entry name" value="CD80_C2-set"/>
</dbReference>
<accession>A0A6G1SN25</accession>
<protein>
    <recommendedName>
        <fullName evidence="3">Ig-like domain-containing protein</fullName>
    </recommendedName>
</protein>
<dbReference type="PANTHER" id="PTHR21261:SF15">
    <property type="entry name" value="BEATEN PATH IIIA, ISOFORM D-RELATED"/>
    <property type="match status" value="1"/>
</dbReference>
<feature type="domain" description="Ig-like" evidence="3">
    <location>
        <begin position="249"/>
        <end position="375"/>
    </location>
</feature>
<dbReference type="InterPro" id="IPR013783">
    <property type="entry name" value="Ig-like_fold"/>
</dbReference>
<evidence type="ECO:0000256" key="2">
    <source>
        <dbReference type="SAM" id="Phobius"/>
    </source>
</evidence>
<dbReference type="Gene3D" id="2.60.40.10">
    <property type="entry name" value="Immunoglobulins"/>
    <property type="match status" value="1"/>
</dbReference>
<organism evidence="4">
    <name type="scientific">Aceria tosichella</name>
    <name type="common">wheat curl mite</name>
    <dbReference type="NCBI Taxonomy" id="561515"/>
    <lineage>
        <taxon>Eukaryota</taxon>
        <taxon>Metazoa</taxon>
        <taxon>Ecdysozoa</taxon>
        <taxon>Arthropoda</taxon>
        <taxon>Chelicerata</taxon>
        <taxon>Arachnida</taxon>
        <taxon>Acari</taxon>
        <taxon>Acariformes</taxon>
        <taxon>Trombidiformes</taxon>
        <taxon>Prostigmata</taxon>
        <taxon>Eupodina</taxon>
        <taxon>Eriophyoidea</taxon>
        <taxon>Eriophyidae</taxon>
        <taxon>Eriophyinae</taxon>
        <taxon>Aceriini</taxon>
        <taxon>Aceria</taxon>
    </lineage>
</organism>
<gene>
    <name evidence="4" type="ORF">g.752</name>
</gene>
<feature type="transmembrane region" description="Helical" evidence="2">
    <location>
        <begin position="77"/>
        <end position="95"/>
    </location>
</feature>
<keyword evidence="2" id="KW-0812">Transmembrane</keyword>
<keyword evidence="1" id="KW-1015">Disulfide bond</keyword>
<dbReference type="Pfam" id="PF08205">
    <property type="entry name" value="C2-set_2"/>
    <property type="match status" value="1"/>
</dbReference>
<evidence type="ECO:0000259" key="3">
    <source>
        <dbReference type="PROSITE" id="PS50835"/>
    </source>
</evidence>
<proteinExistence type="predicted"/>
<sequence length="896" mass="99509">MATRTGKQLRLPIGGDGGAIRKQQLSQFHEKMIATSSSYQSKQQFGIVHERSDLVGAKCRISTHLGELRRRRGPRQTFFVALCGLIMNIHANTYFKPASCFALKVTVSIPELVKLNDAFWLNCTHNNNNNIRSLNQLAGSQQHQQQQNNNSPPRPLDSAYQQIYSIKWYKDEEEFYSFLPGGDPRVSYYETKGVQPDKTKSFEGNVLLTKADLNTEGTYRCEILSEGPVFETVRKSKHLKVFALPVKSPRIEILDSNGKPKNPRAQEIAYEPGDKIELRCNSAPSKPAARLRWYLNDREVPIPGSHLTDRQGRILSNQQALGYNVNVTPVEHRVHYKSIQSSHSTLSLNLGQEDLVNGRISFKCLASIRQDIPIASKQLILLTPTQQHQQHSSGSSNTNSLILNRARLARSNQELVGTSIEPDMEARSSVGASIPKPRHRAQYNTRPSLRTAPQASMLQGGQAASRRMSAISDSELITSLADDSSNQMMYIYEDSDATFGPSIIDTPETLAAYLSSLGSSNETSRDSDGNNYALEFNRADNLEYVQQIRERLARQRSFPYGSSGGGGHKRMYGHHTLVKSPFYLDEHDPLRPVINWPPLDSGKLIVLPPTNSIVAVPTPSNTDPSKHPRGSAEIKFVMPPKPEAAATTIGSTNYLNNKYADEMLTNNNQQASPVEMSQVILERLIDSLNCTCSESNLDTRLKWIVNDRELIDQDVRHYPTRVSPDHRQTWMTIGLYPMGDITASQPKSTPNSLSSILAQYQRLLEAQARGAHGQAAALRSRPSGGDVGQQVPVGNEQLKFMCQVQHSMLLYSSSEMITFDFNPSANDLDGNRIDKVASLPSNVIGLASPTRSKSSAGWSSSIISMGSQKASTVLITILSISIYFMMSMHLQSIVRL</sequence>
<dbReference type="InterPro" id="IPR007110">
    <property type="entry name" value="Ig-like_dom"/>
</dbReference>
<keyword evidence="2" id="KW-1133">Transmembrane helix</keyword>
<evidence type="ECO:0000256" key="1">
    <source>
        <dbReference type="ARBA" id="ARBA00023157"/>
    </source>
</evidence>
<evidence type="ECO:0000313" key="4">
    <source>
        <dbReference type="EMBL" id="MDE51779.1"/>
    </source>
</evidence>
<reference evidence="4" key="1">
    <citation type="submission" date="2018-10" db="EMBL/GenBank/DDBJ databases">
        <title>Transcriptome assembly of Aceria tosichella (Wheat curl mite) Type 2.</title>
        <authorList>
            <person name="Scully E.D."/>
            <person name="Geib S.M."/>
            <person name="Palmer N.A."/>
            <person name="Gupta A.K."/>
            <person name="Sarath G."/>
            <person name="Tatineni S."/>
        </authorList>
    </citation>
    <scope>NUCLEOTIDE SEQUENCE</scope>
    <source>
        <strain evidence="4">LincolnNE</strain>
    </source>
</reference>